<accession>A0A7J6WR49</accession>
<dbReference type="Proteomes" id="UP000554482">
    <property type="component" value="Unassembled WGS sequence"/>
</dbReference>
<dbReference type="OrthoDB" id="1742475at2759"/>
<evidence type="ECO:0000256" key="1">
    <source>
        <dbReference type="ARBA" id="ARBA00007626"/>
    </source>
</evidence>
<comment type="similarity">
    <text evidence="1">Belongs to the PPR family. P subfamily.</text>
</comment>
<reference evidence="2 3" key="1">
    <citation type="submission" date="2020-06" db="EMBL/GenBank/DDBJ databases">
        <title>Transcriptomic and genomic resources for Thalictrum thalictroides and T. hernandezii: Facilitating candidate gene discovery in an emerging model plant lineage.</title>
        <authorList>
            <person name="Arias T."/>
            <person name="Riano-Pachon D.M."/>
            <person name="Di Stilio V.S."/>
        </authorList>
    </citation>
    <scope>NUCLEOTIDE SEQUENCE [LARGE SCALE GENOMIC DNA]</scope>
    <source>
        <strain evidence="3">cv. WT478/WT964</strain>
        <tissue evidence="2">Leaves</tissue>
    </source>
</reference>
<dbReference type="PANTHER" id="PTHR45717:SF10">
    <property type="entry name" value="OS10G0501000 PROTEIN"/>
    <property type="match status" value="1"/>
</dbReference>
<keyword evidence="3" id="KW-1185">Reference proteome</keyword>
<proteinExistence type="inferred from homology"/>
<evidence type="ECO:0000313" key="3">
    <source>
        <dbReference type="Proteomes" id="UP000554482"/>
    </source>
</evidence>
<protein>
    <submittedName>
        <fullName evidence="2">Pentatricopeptide repeat-containing protein</fullName>
    </submittedName>
</protein>
<sequence>MMKLCYSSNALSQTTLSRVCKVLMYSTSQPKTKRDTLYNRISPLGDPRVSVVPVLDQWIEEGNNVDHFQLQGLIKQLKTFRRYKQALEISLWMTDRRHHILSARDNVVRLELIAKMLSNAKAVKKEGIKTGIQIVRLRFPVILLSGICGRSYPMAFKL</sequence>
<dbReference type="PANTHER" id="PTHR45717">
    <property type="entry name" value="OS12G0527900 PROTEIN"/>
    <property type="match status" value="1"/>
</dbReference>
<name>A0A7J6WR49_THATH</name>
<dbReference type="AlphaFoldDB" id="A0A7J6WR49"/>
<dbReference type="GO" id="GO:0005739">
    <property type="term" value="C:mitochondrion"/>
    <property type="evidence" value="ECO:0007669"/>
    <property type="project" value="TreeGrafter"/>
</dbReference>
<evidence type="ECO:0000313" key="2">
    <source>
        <dbReference type="EMBL" id="KAF5199859.1"/>
    </source>
</evidence>
<gene>
    <name evidence="2" type="ORF">FRX31_010556</name>
</gene>
<comment type="caution">
    <text evidence="2">The sequence shown here is derived from an EMBL/GenBank/DDBJ whole genome shotgun (WGS) entry which is preliminary data.</text>
</comment>
<dbReference type="EMBL" id="JABWDY010011379">
    <property type="protein sequence ID" value="KAF5199859.1"/>
    <property type="molecule type" value="Genomic_DNA"/>
</dbReference>
<organism evidence="2 3">
    <name type="scientific">Thalictrum thalictroides</name>
    <name type="common">Rue-anemone</name>
    <name type="synonym">Anemone thalictroides</name>
    <dbReference type="NCBI Taxonomy" id="46969"/>
    <lineage>
        <taxon>Eukaryota</taxon>
        <taxon>Viridiplantae</taxon>
        <taxon>Streptophyta</taxon>
        <taxon>Embryophyta</taxon>
        <taxon>Tracheophyta</taxon>
        <taxon>Spermatophyta</taxon>
        <taxon>Magnoliopsida</taxon>
        <taxon>Ranunculales</taxon>
        <taxon>Ranunculaceae</taxon>
        <taxon>Thalictroideae</taxon>
        <taxon>Thalictrum</taxon>
    </lineage>
</organism>